<comment type="caution">
    <text evidence="1">The sequence shown here is derived from an EMBL/GenBank/DDBJ whole genome shotgun (WGS) entry which is preliminary data.</text>
</comment>
<evidence type="ECO:0000313" key="1">
    <source>
        <dbReference type="EMBL" id="ERT67911.1"/>
    </source>
</evidence>
<proteinExistence type="predicted"/>
<keyword evidence="2" id="KW-1185">Reference proteome</keyword>
<dbReference type="AlphaFoldDB" id="U7V8S3"/>
<feature type="non-terminal residue" evidence="1">
    <location>
        <position position="1"/>
    </location>
</feature>
<organism evidence="1 2">
    <name type="scientific">Cetobacterium somerae ATCC BAA-474</name>
    <dbReference type="NCBI Taxonomy" id="1319815"/>
    <lineage>
        <taxon>Bacteria</taxon>
        <taxon>Fusobacteriati</taxon>
        <taxon>Fusobacteriota</taxon>
        <taxon>Fusobacteriia</taxon>
        <taxon>Fusobacteriales</taxon>
        <taxon>Fusobacteriaceae</taxon>
        <taxon>Cetobacterium</taxon>
    </lineage>
</organism>
<gene>
    <name evidence="1" type="ORF">HMPREF0202_02199</name>
</gene>
<accession>U7V8S3</accession>
<dbReference type="HOGENOM" id="CLU_3161385_0_0_0"/>
<name>U7V8S3_9FUSO</name>
<dbReference type="EMBL" id="AXZF01000100">
    <property type="protein sequence ID" value="ERT67911.1"/>
    <property type="molecule type" value="Genomic_DNA"/>
</dbReference>
<protein>
    <submittedName>
        <fullName evidence="1">Uncharacterized protein</fullName>
    </submittedName>
</protein>
<sequence>IITFCTDRKTDYVDFLIKITEFFNNSKNEKFLYSLNLDDIYKLINNL</sequence>
<dbReference type="Proteomes" id="UP000017081">
    <property type="component" value="Unassembled WGS sequence"/>
</dbReference>
<evidence type="ECO:0000313" key="2">
    <source>
        <dbReference type="Proteomes" id="UP000017081"/>
    </source>
</evidence>
<reference evidence="1 2" key="1">
    <citation type="submission" date="2013-08" db="EMBL/GenBank/DDBJ databases">
        <authorList>
            <person name="Weinstock G."/>
            <person name="Sodergren E."/>
            <person name="Wylie T."/>
            <person name="Fulton L."/>
            <person name="Fulton R."/>
            <person name="Fronick C."/>
            <person name="O'Laughlin M."/>
            <person name="Godfrey J."/>
            <person name="Miner T."/>
            <person name="Herter B."/>
            <person name="Appelbaum E."/>
            <person name="Cordes M."/>
            <person name="Lek S."/>
            <person name="Wollam A."/>
            <person name="Pepin K.H."/>
            <person name="Palsikar V.B."/>
            <person name="Mitreva M."/>
            <person name="Wilson R.K."/>
        </authorList>
    </citation>
    <scope>NUCLEOTIDE SEQUENCE [LARGE SCALE GENOMIC DNA]</scope>
    <source>
        <strain evidence="1 2">ATCC BAA-474</strain>
    </source>
</reference>